<organism evidence="7 8">
    <name type="scientific">Flavimaribacter sediminis</name>
    <dbReference type="NCBI Taxonomy" id="2865987"/>
    <lineage>
        <taxon>Bacteria</taxon>
        <taxon>Pseudomonadati</taxon>
        <taxon>Pseudomonadota</taxon>
        <taxon>Alphaproteobacteria</taxon>
        <taxon>Hyphomicrobiales</taxon>
        <taxon>Rhizobiaceae</taxon>
        <taxon>Flavimaribacter</taxon>
    </lineage>
</organism>
<feature type="domain" description="HTH tetR-type" evidence="6">
    <location>
        <begin position="18"/>
        <end position="78"/>
    </location>
</feature>
<dbReference type="PROSITE" id="PS50977">
    <property type="entry name" value="HTH_TETR_2"/>
    <property type="match status" value="1"/>
</dbReference>
<dbReference type="SUPFAM" id="SSF46689">
    <property type="entry name" value="Homeodomain-like"/>
    <property type="match status" value="1"/>
</dbReference>
<evidence type="ECO:0000313" key="8">
    <source>
        <dbReference type="Proteomes" id="UP001196509"/>
    </source>
</evidence>
<evidence type="ECO:0000256" key="2">
    <source>
        <dbReference type="ARBA" id="ARBA00023125"/>
    </source>
</evidence>
<dbReference type="InterPro" id="IPR050109">
    <property type="entry name" value="HTH-type_TetR-like_transc_reg"/>
</dbReference>
<dbReference type="Pfam" id="PF00440">
    <property type="entry name" value="TetR_N"/>
    <property type="match status" value="1"/>
</dbReference>
<name>A0AAE2ZGC8_9HYPH</name>
<keyword evidence="2 4" id="KW-0238">DNA-binding</keyword>
<sequence length="206" mass="22606">MSQDSGHRKRKPGRPRDEGARRAILDAAYRMLMERGPGRLTVEAVAAEAGVGKPTIYRYWANAQELAMAALISRTSFRDLELVEAPSLGSALKTHMADVVAVFSTNRGRQIVSTMASADTESELSKAFRGQIIEGSRAIGRDILAVAVKRGEIASDTNVEQVLDFLYAPLFYRLLTGKPLDRDYTDRSVDLIDRLLSGCSRSSSVK</sequence>
<dbReference type="InterPro" id="IPR009057">
    <property type="entry name" value="Homeodomain-like_sf"/>
</dbReference>
<proteinExistence type="predicted"/>
<keyword evidence="1" id="KW-0805">Transcription regulation</keyword>
<evidence type="ECO:0000256" key="5">
    <source>
        <dbReference type="SAM" id="MobiDB-lite"/>
    </source>
</evidence>
<dbReference type="AlphaFoldDB" id="A0AAE2ZGC8"/>
<dbReference type="GO" id="GO:0000976">
    <property type="term" value="F:transcription cis-regulatory region binding"/>
    <property type="evidence" value="ECO:0007669"/>
    <property type="project" value="TreeGrafter"/>
</dbReference>
<reference evidence="7" key="1">
    <citation type="submission" date="2021-08" db="EMBL/GenBank/DDBJ databases">
        <title>Hoeflea bacterium WL0058 sp. nov., isolated from the sediment.</title>
        <authorList>
            <person name="Wang L."/>
            <person name="Zhang D."/>
        </authorList>
    </citation>
    <scope>NUCLEOTIDE SEQUENCE</scope>
    <source>
        <strain evidence="7">WL0058</strain>
    </source>
</reference>
<dbReference type="PRINTS" id="PR00455">
    <property type="entry name" value="HTHTETR"/>
</dbReference>
<comment type="caution">
    <text evidence="7">The sequence shown here is derived from an EMBL/GenBank/DDBJ whole genome shotgun (WGS) entry which is preliminary data.</text>
</comment>
<evidence type="ECO:0000259" key="6">
    <source>
        <dbReference type="PROSITE" id="PS50977"/>
    </source>
</evidence>
<dbReference type="InterPro" id="IPR011075">
    <property type="entry name" value="TetR_C"/>
</dbReference>
<evidence type="ECO:0000256" key="1">
    <source>
        <dbReference type="ARBA" id="ARBA00023015"/>
    </source>
</evidence>
<dbReference type="RefSeq" id="WP_220226786.1">
    <property type="nucleotide sequence ID" value="NZ_JAICBX010000001.1"/>
</dbReference>
<feature type="region of interest" description="Disordered" evidence="5">
    <location>
        <begin position="1"/>
        <end position="20"/>
    </location>
</feature>
<dbReference type="Gene3D" id="1.10.357.10">
    <property type="entry name" value="Tetracycline Repressor, domain 2"/>
    <property type="match status" value="1"/>
</dbReference>
<gene>
    <name evidence="7" type="ORF">K1W69_02685</name>
</gene>
<dbReference type="GO" id="GO:0003700">
    <property type="term" value="F:DNA-binding transcription factor activity"/>
    <property type="evidence" value="ECO:0007669"/>
    <property type="project" value="TreeGrafter"/>
</dbReference>
<dbReference type="SUPFAM" id="SSF48498">
    <property type="entry name" value="Tetracyclin repressor-like, C-terminal domain"/>
    <property type="match status" value="1"/>
</dbReference>
<accession>A0AAE2ZGC8</accession>
<dbReference type="Pfam" id="PF16859">
    <property type="entry name" value="TetR_C_11"/>
    <property type="match status" value="1"/>
</dbReference>
<feature type="DNA-binding region" description="H-T-H motif" evidence="4">
    <location>
        <begin position="41"/>
        <end position="60"/>
    </location>
</feature>
<keyword evidence="8" id="KW-1185">Reference proteome</keyword>
<dbReference type="EMBL" id="JAICBX010000001">
    <property type="protein sequence ID" value="MBW8636079.1"/>
    <property type="molecule type" value="Genomic_DNA"/>
</dbReference>
<dbReference type="Proteomes" id="UP001196509">
    <property type="component" value="Unassembled WGS sequence"/>
</dbReference>
<keyword evidence="3" id="KW-0804">Transcription</keyword>
<dbReference type="PANTHER" id="PTHR30055">
    <property type="entry name" value="HTH-TYPE TRANSCRIPTIONAL REGULATOR RUTR"/>
    <property type="match status" value="1"/>
</dbReference>
<dbReference type="InterPro" id="IPR036271">
    <property type="entry name" value="Tet_transcr_reg_TetR-rel_C_sf"/>
</dbReference>
<dbReference type="InterPro" id="IPR001647">
    <property type="entry name" value="HTH_TetR"/>
</dbReference>
<protein>
    <submittedName>
        <fullName evidence="7">TetR/AcrR family transcriptional regulator</fullName>
    </submittedName>
</protein>
<dbReference type="PANTHER" id="PTHR30055:SF148">
    <property type="entry name" value="TETR-FAMILY TRANSCRIPTIONAL REGULATOR"/>
    <property type="match status" value="1"/>
</dbReference>
<evidence type="ECO:0000313" key="7">
    <source>
        <dbReference type="EMBL" id="MBW8636079.1"/>
    </source>
</evidence>
<evidence type="ECO:0000256" key="3">
    <source>
        <dbReference type="ARBA" id="ARBA00023163"/>
    </source>
</evidence>
<evidence type="ECO:0000256" key="4">
    <source>
        <dbReference type="PROSITE-ProRule" id="PRU00335"/>
    </source>
</evidence>
<dbReference type="Gene3D" id="1.10.10.60">
    <property type="entry name" value="Homeodomain-like"/>
    <property type="match status" value="1"/>
</dbReference>